<feature type="transmembrane region" description="Helical" evidence="6">
    <location>
        <begin position="393"/>
        <end position="414"/>
    </location>
</feature>
<dbReference type="GO" id="GO:0005886">
    <property type="term" value="C:plasma membrane"/>
    <property type="evidence" value="ECO:0007669"/>
    <property type="project" value="UniProtKB-SubCell"/>
</dbReference>
<feature type="transmembrane region" description="Helical" evidence="6">
    <location>
        <begin position="480"/>
        <end position="505"/>
    </location>
</feature>
<keyword evidence="5 6" id="KW-0472">Membrane</keyword>
<evidence type="ECO:0000256" key="2">
    <source>
        <dbReference type="ARBA" id="ARBA00022475"/>
    </source>
</evidence>
<evidence type="ECO:0000256" key="4">
    <source>
        <dbReference type="ARBA" id="ARBA00022989"/>
    </source>
</evidence>
<evidence type="ECO:0000256" key="3">
    <source>
        <dbReference type="ARBA" id="ARBA00022692"/>
    </source>
</evidence>
<dbReference type="InterPro" id="IPR050833">
    <property type="entry name" value="Poly_Biosynth_Transport"/>
</dbReference>
<dbReference type="EMBL" id="NRSJ01000001">
    <property type="protein sequence ID" value="MBK1703160.1"/>
    <property type="molecule type" value="Genomic_DNA"/>
</dbReference>
<feature type="transmembrane region" description="Helical" evidence="6">
    <location>
        <begin position="188"/>
        <end position="218"/>
    </location>
</feature>
<evidence type="ECO:0000256" key="5">
    <source>
        <dbReference type="ARBA" id="ARBA00023136"/>
    </source>
</evidence>
<evidence type="ECO:0000313" key="8">
    <source>
        <dbReference type="Proteomes" id="UP001296776"/>
    </source>
</evidence>
<feature type="transmembrane region" description="Helical" evidence="6">
    <location>
        <begin position="420"/>
        <end position="438"/>
    </location>
</feature>
<reference evidence="7" key="1">
    <citation type="submission" date="2017-08" db="EMBL/GenBank/DDBJ databases">
        <authorList>
            <person name="Imhoff J.F."/>
            <person name="Rahn T."/>
            <person name="Kuenzel S."/>
            <person name="Neulinger S.C."/>
        </authorList>
    </citation>
    <scope>NUCLEOTIDE SEQUENCE</scope>
    <source>
        <strain evidence="7">DSM 11080</strain>
    </source>
</reference>
<keyword evidence="2" id="KW-1003">Cell membrane</keyword>
<evidence type="ECO:0008006" key="9">
    <source>
        <dbReference type="Google" id="ProtNLM"/>
    </source>
</evidence>
<gene>
    <name evidence="7" type="ORF">CKO40_00990</name>
</gene>
<feature type="transmembrane region" description="Helical" evidence="6">
    <location>
        <begin position="61"/>
        <end position="82"/>
    </location>
</feature>
<reference evidence="7" key="2">
    <citation type="journal article" date="2020" name="Microorganisms">
        <title>Osmotic Adaptation and Compatible Solute Biosynthesis of Phototrophic Bacteria as Revealed from Genome Analyses.</title>
        <authorList>
            <person name="Imhoff J.F."/>
            <person name="Rahn T."/>
            <person name="Kunzel S."/>
            <person name="Keller A."/>
            <person name="Neulinger S.C."/>
        </authorList>
    </citation>
    <scope>NUCLEOTIDE SEQUENCE</scope>
    <source>
        <strain evidence="7">DSM 11080</strain>
    </source>
</reference>
<organism evidence="7 8">
    <name type="scientific">Halochromatium glycolicum</name>
    <dbReference type="NCBI Taxonomy" id="85075"/>
    <lineage>
        <taxon>Bacteria</taxon>
        <taxon>Pseudomonadati</taxon>
        <taxon>Pseudomonadota</taxon>
        <taxon>Gammaproteobacteria</taxon>
        <taxon>Chromatiales</taxon>
        <taxon>Chromatiaceae</taxon>
        <taxon>Halochromatium</taxon>
    </lineage>
</organism>
<keyword evidence="8" id="KW-1185">Reference proteome</keyword>
<keyword evidence="4 6" id="KW-1133">Transmembrane helix</keyword>
<feature type="transmembrane region" description="Helical" evidence="6">
    <location>
        <begin position="37"/>
        <end position="55"/>
    </location>
</feature>
<dbReference type="PANTHER" id="PTHR30250:SF26">
    <property type="entry name" value="PSMA PROTEIN"/>
    <property type="match status" value="1"/>
</dbReference>
<feature type="transmembrane region" description="Helical" evidence="6">
    <location>
        <begin position="364"/>
        <end position="386"/>
    </location>
</feature>
<evidence type="ECO:0000256" key="6">
    <source>
        <dbReference type="SAM" id="Phobius"/>
    </source>
</evidence>
<feature type="transmembrane region" description="Helical" evidence="6">
    <location>
        <begin position="450"/>
        <end position="468"/>
    </location>
</feature>
<comment type="subcellular location">
    <subcellularLocation>
        <location evidence="1">Cell membrane</location>
        <topology evidence="1">Multi-pass membrane protein</topology>
    </subcellularLocation>
</comment>
<accession>A0AAJ0X8P6</accession>
<feature type="transmembrane region" description="Helical" evidence="6">
    <location>
        <begin position="323"/>
        <end position="344"/>
    </location>
</feature>
<proteinExistence type="predicted"/>
<dbReference type="PANTHER" id="PTHR30250">
    <property type="entry name" value="PST FAMILY PREDICTED COLANIC ACID TRANSPORTER"/>
    <property type="match status" value="1"/>
</dbReference>
<sequence>MQEAMLVIIDLLRQRLHNLGAFRSQLRNILYSSGDHVILLLLWVVTTPIFLRSLGSELFGIWMIGNAFVASSVIFGLGIRDATIRLVAARMAQDDRSAVVRLLRTAIMLHVVLGVLVAAAMYVLSPFLASDLFTISAPNQDAGTNAFRLTGLVILLLFVDQIGEAGLHGFERFDLTARINMLARSSGMLVSIGLVVSGYGLNAVFLTLIGTYCVQAALKAQLLSRRFLPELKWKPLLNLQEVRVLWNTGLPLWYQLVATAIGGQSDRFIIASLLDTSSAGVYSVCMQVGQQVQTLLLRAMAFILPVASALYEKGNLSELRRHYRYGLQLSAVVIAGASLPLLTLAPEVLQLWISESFANQGAQVLRLVVVAFTFSSLGVISVYMLMGTGFAHWLTVANLLSGAIVVTLSLMLIPSSGLEGAGWARVATAPTLILLFSIAHLRVMRDRSMYSFTLSTFLVLIIAAAVWLLNPIATALGSGIGSLILAASMLSLIGMAIASLLIAGLHPFSIQR</sequence>
<keyword evidence="3 6" id="KW-0812">Transmembrane</keyword>
<comment type="caution">
    <text evidence="7">The sequence shown here is derived from an EMBL/GenBank/DDBJ whole genome shotgun (WGS) entry which is preliminary data.</text>
</comment>
<dbReference type="Proteomes" id="UP001296776">
    <property type="component" value="Unassembled WGS sequence"/>
</dbReference>
<dbReference type="RefSeq" id="WP_200343864.1">
    <property type="nucleotide sequence ID" value="NZ_NRSJ01000001.1"/>
</dbReference>
<evidence type="ECO:0000256" key="1">
    <source>
        <dbReference type="ARBA" id="ARBA00004651"/>
    </source>
</evidence>
<evidence type="ECO:0000313" key="7">
    <source>
        <dbReference type="EMBL" id="MBK1703160.1"/>
    </source>
</evidence>
<dbReference type="AlphaFoldDB" id="A0AAJ0X8P6"/>
<name>A0AAJ0X8P6_9GAMM</name>
<feature type="transmembrane region" description="Helical" evidence="6">
    <location>
        <begin position="102"/>
        <end position="125"/>
    </location>
</feature>
<dbReference type="Pfam" id="PF13440">
    <property type="entry name" value="Polysacc_synt_3"/>
    <property type="match status" value="1"/>
</dbReference>
<protein>
    <recommendedName>
        <fullName evidence="9">Membrane protein involved in the export of O-antigen and teichoic acid</fullName>
    </recommendedName>
</protein>